<dbReference type="PANTHER" id="PTHR38686">
    <property type="entry name" value="APOLIPOPROTEIN N-ACYLTRANSFERASE"/>
    <property type="match status" value="1"/>
</dbReference>
<evidence type="ECO:0000256" key="7">
    <source>
        <dbReference type="ARBA" id="ARBA00023315"/>
    </source>
</evidence>
<comment type="caution">
    <text evidence="10">The sequence shown here is derived from an EMBL/GenBank/DDBJ whole genome shotgun (WGS) entry which is preliminary data.</text>
</comment>
<dbReference type="OrthoDB" id="2626014at2759"/>
<dbReference type="SUPFAM" id="SSF56317">
    <property type="entry name" value="Carbon-nitrogen hydrolase"/>
    <property type="match status" value="1"/>
</dbReference>
<comment type="subcellular location">
    <subcellularLocation>
        <location evidence="1">Cell membrane</location>
        <topology evidence="1">Multi-pass membrane protein</topology>
    </subcellularLocation>
</comment>
<dbReference type="Gene3D" id="3.60.110.10">
    <property type="entry name" value="Carbon-nitrogen hydrolase"/>
    <property type="match status" value="1"/>
</dbReference>
<sequence>MWTGLWLLTGLLVGDYGTYSSSVMGWSDLIQIASLAGRPAIDFLMALFGTTLLELWTLPELFVKSSAEWQAQEEEENNANTIPRRAKWPCSLYLSLAKHPFVLYGLLMALVLTYGGAQVNIHKDSIFQESYKDYVPPSVPVGCLAGQTASQPIQNYTYWFNRSTELVQKGARIVLWSELTAFTADEEDETRFRALSKEFASRNNVYLAAAYGTYNNPPLENKLILVSPKGEILIDYNKAHPVPIVELQPPGEPIVQYVDTEEFGRVGLAICFDYNFPQFIWQAGQNGVDLMLQASQTWGPMGTYHTQGNALRAVENGFTLFRCVTEGMSGVFEPTANGIFTQKNPTIYDEIRLFYLPLQKHRVTLYAYIGDTFGYSCLIASILATGYLAWKEYKPKRQGQLSI</sequence>
<dbReference type="InterPro" id="IPR004563">
    <property type="entry name" value="Apolipo_AcylTrfase"/>
</dbReference>
<keyword evidence="2" id="KW-1003">Cell membrane</keyword>
<dbReference type="AlphaFoldDB" id="A0A8H7END8"/>
<evidence type="ECO:0000256" key="1">
    <source>
        <dbReference type="ARBA" id="ARBA00004651"/>
    </source>
</evidence>
<dbReference type="Pfam" id="PF00795">
    <property type="entry name" value="CN_hydrolase"/>
    <property type="match status" value="1"/>
</dbReference>
<keyword evidence="6 8" id="KW-0472">Membrane</keyword>
<evidence type="ECO:0000256" key="5">
    <source>
        <dbReference type="ARBA" id="ARBA00022989"/>
    </source>
</evidence>
<evidence type="ECO:0000256" key="8">
    <source>
        <dbReference type="SAM" id="Phobius"/>
    </source>
</evidence>
<keyword evidence="4 8" id="KW-0812">Transmembrane</keyword>
<reference evidence="10" key="1">
    <citation type="submission" date="2020-01" db="EMBL/GenBank/DDBJ databases">
        <title>Genome Sequencing of Three Apophysomyces-Like Fungal Strains Confirms a Novel Fungal Genus in the Mucoromycota with divergent Burkholderia-like Endosymbiotic Bacteria.</title>
        <authorList>
            <person name="Stajich J.E."/>
            <person name="Macias A.M."/>
            <person name="Carter-House D."/>
            <person name="Lovett B."/>
            <person name="Kasson L.R."/>
            <person name="Berry K."/>
            <person name="Grigoriev I."/>
            <person name="Chang Y."/>
            <person name="Spatafora J."/>
            <person name="Kasson M.T."/>
        </authorList>
    </citation>
    <scope>NUCLEOTIDE SEQUENCE</scope>
    <source>
        <strain evidence="10">NRRL A-21654</strain>
    </source>
</reference>
<dbReference type="InterPro" id="IPR036526">
    <property type="entry name" value="C-N_Hydrolase_sf"/>
</dbReference>
<dbReference type="InterPro" id="IPR003010">
    <property type="entry name" value="C-N_Hydrolase"/>
</dbReference>
<dbReference type="GO" id="GO:0005886">
    <property type="term" value="C:plasma membrane"/>
    <property type="evidence" value="ECO:0007669"/>
    <property type="project" value="UniProtKB-SubCell"/>
</dbReference>
<dbReference type="GO" id="GO:0042158">
    <property type="term" value="P:lipoprotein biosynthetic process"/>
    <property type="evidence" value="ECO:0007669"/>
    <property type="project" value="InterPro"/>
</dbReference>
<proteinExistence type="predicted"/>
<evidence type="ECO:0000313" key="10">
    <source>
        <dbReference type="EMBL" id="KAF7722657.1"/>
    </source>
</evidence>
<name>A0A8H7END8_9FUNG</name>
<feature type="domain" description="CN hydrolase" evidence="9">
    <location>
        <begin position="139"/>
        <end position="358"/>
    </location>
</feature>
<keyword evidence="3" id="KW-0808">Transferase</keyword>
<organism evidence="10 11">
    <name type="scientific">Apophysomyces ossiformis</name>
    <dbReference type="NCBI Taxonomy" id="679940"/>
    <lineage>
        <taxon>Eukaryota</taxon>
        <taxon>Fungi</taxon>
        <taxon>Fungi incertae sedis</taxon>
        <taxon>Mucoromycota</taxon>
        <taxon>Mucoromycotina</taxon>
        <taxon>Mucoromycetes</taxon>
        <taxon>Mucorales</taxon>
        <taxon>Mucorineae</taxon>
        <taxon>Mucoraceae</taxon>
        <taxon>Apophysomyces</taxon>
    </lineage>
</organism>
<dbReference type="PANTHER" id="PTHR38686:SF1">
    <property type="entry name" value="APOLIPOPROTEIN N-ACYLTRANSFERASE"/>
    <property type="match status" value="1"/>
</dbReference>
<protein>
    <recommendedName>
        <fullName evidence="9">CN hydrolase domain-containing protein</fullName>
    </recommendedName>
</protein>
<dbReference type="EMBL" id="JABAYA010000183">
    <property type="protein sequence ID" value="KAF7722657.1"/>
    <property type="molecule type" value="Genomic_DNA"/>
</dbReference>
<dbReference type="PROSITE" id="PS50263">
    <property type="entry name" value="CN_HYDROLASE"/>
    <property type="match status" value="1"/>
</dbReference>
<keyword evidence="7" id="KW-0012">Acyltransferase</keyword>
<evidence type="ECO:0000256" key="4">
    <source>
        <dbReference type="ARBA" id="ARBA00022692"/>
    </source>
</evidence>
<feature type="transmembrane region" description="Helical" evidence="8">
    <location>
        <begin position="365"/>
        <end position="390"/>
    </location>
</feature>
<gene>
    <name evidence="10" type="ORF">EC973_002867</name>
</gene>
<evidence type="ECO:0000256" key="6">
    <source>
        <dbReference type="ARBA" id="ARBA00023136"/>
    </source>
</evidence>
<evidence type="ECO:0000313" key="11">
    <source>
        <dbReference type="Proteomes" id="UP000605846"/>
    </source>
</evidence>
<dbReference type="Proteomes" id="UP000605846">
    <property type="component" value="Unassembled WGS sequence"/>
</dbReference>
<evidence type="ECO:0000259" key="9">
    <source>
        <dbReference type="PROSITE" id="PS50263"/>
    </source>
</evidence>
<keyword evidence="11" id="KW-1185">Reference proteome</keyword>
<dbReference type="GO" id="GO:0016410">
    <property type="term" value="F:N-acyltransferase activity"/>
    <property type="evidence" value="ECO:0007669"/>
    <property type="project" value="InterPro"/>
</dbReference>
<evidence type="ECO:0000256" key="3">
    <source>
        <dbReference type="ARBA" id="ARBA00022679"/>
    </source>
</evidence>
<accession>A0A8H7END8</accession>
<evidence type="ECO:0000256" key="2">
    <source>
        <dbReference type="ARBA" id="ARBA00022475"/>
    </source>
</evidence>
<keyword evidence="5 8" id="KW-1133">Transmembrane helix</keyword>